<dbReference type="Proteomes" id="UP000790377">
    <property type="component" value="Unassembled WGS sequence"/>
</dbReference>
<sequence length="1127" mass="125898">MTDRQELVRNAVSFLSDFSTQQAPLAQRVQFLEAKGLTGPEIEDAMKQAANQTSGPAPRFQPSLYQSSYPQTYPQSPYPPIPQQWDWRDYFITAVISGTITYGAVSLFKKYLLPHLKPPTATAYEQDRDGLTAQFDAAEALLKEIQAETAAVRVAVEEQKAKVDKATGDVESIVIEMREGEVKTRDEMREIREEVANIREMLPKASDSLNRMIEKNKDIQKQSLAELQQELKSLKALLLSRNSGPLSSSPSTPIPSLTGRPSIPSWQLAGSAPATPSATDIAPPRPGAFTPPTTLEERLRASFTVGDASAGSTPNVSSRASPVPIPVTHHPLSPASTPLPESPVLTPAVAASPPANLRSIISPPATPIISAFPVNSVDQTIKDAPASSSFSANSGDDTIKNTPEAPMGIGVSAESPRDADTSPPPSPVVETTVEIANVIDPATAELKGTDMEGMEIVDQHKASEIALIDPASLEEEIQKLDDIPHVDEESNVLEPPPVVQDTVEETISATPAVQTASEDDDLESLQQRLKLVEQRFSDVSTSFKRLQAERLVVDQVFRDLTPLEDTKDVEALRDFLSNMNIKTELTQDELQRLNGKLIRQEERIEELRDTHRLESSSQSAQIEKLRKQVEEAEALLAASQVSSSHSDTEIIKRNTEIDRLNNEIAKVKESAKEEEEKRVKAISLLKTVRQKLVKAEKERDDVTRESNDAREREKQEKEKEKAERSKLQSEIDVANSEREKAIIGLRAQFDKELTLTKDRAERELSAVKGQLELEIITLKSSHSSELSAKSSHISVLENSVNNLSKENKSFFEQLQVRQAELESSQSHSETLQSQNIELQFQLRETQERITLLTEEMSELHREQDMRLQPSNPPPEDSPHLISAMESKYEVKLAELKRDMAAIEKGRDESEANWSRKLLDKAREAEELKRVLQSFTNKREGEENINISLKTEISRLKLEVQTYQRRSVDLQTQIDQVKDNESSVTRRISDVKAQVDTLAKQLEESQGRETQLRFHNQTLRDELRKVQSSAALLERQRNPGVGYWMARNDTTNSRTSMSSASDLPSRVQSPGPSSPAPSKADEDINLEYLRNVILQFLEHKEMRPNLVRVLSIILRFTPQETRRLIAKV</sequence>
<evidence type="ECO:0000313" key="2">
    <source>
        <dbReference type="Proteomes" id="UP000790377"/>
    </source>
</evidence>
<dbReference type="EMBL" id="MU267596">
    <property type="protein sequence ID" value="KAH7915816.1"/>
    <property type="molecule type" value="Genomic_DNA"/>
</dbReference>
<name>A0ACB8AQF7_9AGAM</name>
<protein>
    <submittedName>
        <fullName evidence="1">Peroxisomal membrane anchor protein conserved region-domain-containing protein</fullName>
    </submittedName>
</protein>
<keyword evidence="2" id="KW-1185">Reference proteome</keyword>
<reference evidence="1" key="1">
    <citation type="journal article" date="2021" name="New Phytol.">
        <title>Evolutionary innovations through gain and loss of genes in the ectomycorrhizal Boletales.</title>
        <authorList>
            <person name="Wu G."/>
            <person name="Miyauchi S."/>
            <person name="Morin E."/>
            <person name="Kuo A."/>
            <person name="Drula E."/>
            <person name="Varga T."/>
            <person name="Kohler A."/>
            <person name="Feng B."/>
            <person name="Cao Y."/>
            <person name="Lipzen A."/>
            <person name="Daum C."/>
            <person name="Hundley H."/>
            <person name="Pangilinan J."/>
            <person name="Johnson J."/>
            <person name="Barry K."/>
            <person name="LaButti K."/>
            <person name="Ng V."/>
            <person name="Ahrendt S."/>
            <person name="Min B."/>
            <person name="Choi I.G."/>
            <person name="Park H."/>
            <person name="Plett J.M."/>
            <person name="Magnuson J."/>
            <person name="Spatafora J.W."/>
            <person name="Nagy L.G."/>
            <person name="Henrissat B."/>
            <person name="Grigoriev I.V."/>
            <person name="Yang Z.L."/>
            <person name="Xu J."/>
            <person name="Martin F.M."/>
        </authorList>
    </citation>
    <scope>NUCLEOTIDE SEQUENCE</scope>
    <source>
        <strain evidence="1">ATCC 28755</strain>
    </source>
</reference>
<organism evidence="1 2">
    <name type="scientific">Hygrophoropsis aurantiaca</name>
    <dbReference type="NCBI Taxonomy" id="72124"/>
    <lineage>
        <taxon>Eukaryota</taxon>
        <taxon>Fungi</taxon>
        <taxon>Dikarya</taxon>
        <taxon>Basidiomycota</taxon>
        <taxon>Agaricomycotina</taxon>
        <taxon>Agaricomycetes</taxon>
        <taxon>Agaricomycetidae</taxon>
        <taxon>Boletales</taxon>
        <taxon>Coniophorineae</taxon>
        <taxon>Hygrophoropsidaceae</taxon>
        <taxon>Hygrophoropsis</taxon>
    </lineage>
</organism>
<gene>
    <name evidence="1" type="ORF">BJ138DRAFT_1054025</name>
</gene>
<accession>A0ACB8AQF7</accession>
<proteinExistence type="predicted"/>
<comment type="caution">
    <text evidence="1">The sequence shown here is derived from an EMBL/GenBank/DDBJ whole genome shotgun (WGS) entry which is preliminary data.</text>
</comment>
<evidence type="ECO:0000313" key="1">
    <source>
        <dbReference type="EMBL" id="KAH7915816.1"/>
    </source>
</evidence>